<dbReference type="Proteomes" id="UP001196509">
    <property type="component" value="Unassembled WGS sequence"/>
</dbReference>
<evidence type="ECO:0000256" key="1">
    <source>
        <dbReference type="ARBA" id="ARBA00001974"/>
    </source>
</evidence>
<gene>
    <name evidence="6" type="ORF">K1W69_16655</name>
</gene>
<dbReference type="InterPro" id="IPR002938">
    <property type="entry name" value="FAD-bd"/>
</dbReference>
<keyword evidence="7" id="KW-1185">Reference proteome</keyword>
<dbReference type="NCBIfam" id="NF004832">
    <property type="entry name" value="PRK06184.1"/>
    <property type="match status" value="1"/>
</dbReference>
<comment type="cofactor">
    <cofactor evidence="1">
        <name>FAD</name>
        <dbReference type="ChEBI" id="CHEBI:57692"/>
    </cofactor>
</comment>
<dbReference type="InterPro" id="IPR050641">
    <property type="entry name" value="RIFMO-like"/>
</dbReference>
<keyword evidence="4" id="KW-0274">FAD</keyword>
<evidence type="ECO:0000256" key="4">
    <source>
        <dbReference type="ARBA" id="ARBA00022827"/>
    </source>
</evidence>
<dbReference type="PRINTS" id="PR00420">
    <property type="entry name" value="RNGMNOXGNASE"/>
</dbReference>
<keyword evidence="3" id="KW-0285">Flavoprotein</keyword>
<feature type="domain" description="FAD-binding" evidence="5">
    <location>
        <begin position="7"/>
        <end position="344"/>
    </location>
</feature>
<evidence type="ECO:0000256" key="3">
    <source>
        <dbReference type="ARBA" id="ARBA00022630"/>
    </source>
</evidence>
<dbReference type="EMBL" id="JAICBX010000003">
    <property type="protein sequence ID" value="MBW8638829.1"/>
    <property type="molecule type" value="Genomic_DNA"/>
</dbReference>
<comment type="similarity">
    <text evidence="2">Belongs to the PheA/TfdB FAD monooxygenase family.</text>
</comment>
<dbReference type="Gene3D" id="3.40.30.120">
    <property type="match status" value="1"/>
</dbReference>
<dbReference type="SUPFAM" id="SSF51905">
    <property type="entry name" value="FAD/NAD(P)-binding domain"/>
    <property type="match status" value="1"/>
</dbReference>
<evidence type="ECO:0000259" key="5">
    <source>
        <dbReference type="Pfam" id="PF01494"/>
    </source>
</evidence>
<dbReference type="Pfam" id="PF01494">
    <property type="entry name" value="FAD_binding_3"/>
    <property type="match status" value="1"/>
</dbReference>
<dbReference type="Gene3D" id="3.50.50.60">
    <property type="entry name" value="FAD/NAD(P)-binding domain"/>
    <property type="match status" value="1"/>
</dbReference>
<protein>
    <submittedName>
        <fullName evidence="6">FAD-dependent oxidoreductase</fullName>
    </submittedName>
</protein>
<reference evidence="6" key="1">
    <citation type="submission" date="2021-08" db="EMBL/GenBank/DDBJ databases">
        <title>Hoeflea bacterium WL0058 sp. nov., isolated from the sediment.</title>
        <authorList>
            <person name="Wang L."/>
            <person name="Zhang D."/>
        </authorList>
    </citation>
    <scope>NUCLEOTIDE SEQUENCE</scope>
    <source>
        <strain evidence="6">WL0058</strain>
    </source>
</reference>
<dbReference type="InterPro" id="IPR036249">
    <property type="entry name" value="Thioredoxin-like_sf"/>
</dbReference>
<dbReference type="AlphaFoldDB" id="A0AAE3D1H5"/>
<organism evidence="6 7">
    <name type="scientific">Flavimaribacter sediminis</name>
    <dbReference type="NCBI Taxonomy" id="2865987"/>
    <lineage>
        <taxon>Bacteria</taxon>
        <taxon>Pseudomonadati</taxon>
        <taxon>Pseudomonadota</taxon>
        <taxon>Alphaproteobacteria</taxon>
        <taxon>Hyphomicrobiales</taxon>
        <taxon>Rhizobiaceae</taxon>
        <taxon>Flavimaribacter</taxon>
    </lineage>
</organism>
<dbReference type="PANTHER" id="PTHR43004">
    <property type="entry name" value="TRK SYSTEM POTASSIUM UPTAKE PROTEIN"/>
    <property type="match status" value="1"/>
</dbReference>
<name>A0AAE3D1H5_9HYPH</name>
<dbReference type="SUPFAM" id="SSF52833">
    <property type="entry name" value="Thioredoxin-like"/>
    <property type="match status" value="1"/>
</dbReference>
<dbReference type="RefSeq" id="WP_220230000.1">
    <property type="nucleotide sequence ID" value="NZ_JAICBX010000003.1"/>
</dbReference>
<dbReference type="Gene3D" id="3.30.70.2450">
    <property type="match status" value="1"/>
</dbReference>
<evidence type="ECO:0000313" key="7">
    <source>
        <dbReference type="Proteomes" id="UP001196509"/>
    </source>
</evidence>
<dbReference type="InterPro" id="IPR036188">
    <property type="entry name" value="FAD/NAD-bd_sf"/>
</dbReference>
<proteinExistence type="inferred from homology"/>
<evidence type="ECO:0000256" key="2">
    <source>
        <dbReference type="ARBA" id="ARBA00007801"/>
    </source>
</evidence>
<dbReference type="GO" id="GO:0016709">
    <property type="term" value="F:oxidoreductase activity, acting on paired donors, with incorporation or reduction of molecular oxygen, NAD(P)H as one donor, and incorporation of one atom of oxygen"/>
    <property type="evidence" value="ECO:0007669"/>
    <property type="project" value="UniProtKB-ARBA"/>
</dbReference>
<sequence>MAMETAADVLICGAGAAGLVLAIDLARRGVSFRLIDKIDEPFGGSRGKGIQPRSQEIFEDLGVLDRLVAVGGMYPPQRKHRDDGGFTEIPVTEHVDPTPAEPYHLALMVPQYLTEGVLRDRLAETGHKPDYGCELVGLEQDGKRVNARIRHNEREETMRARFLVGSDGGRSFVRHALDVGFEGKSLQARSIVADVRLTGLDRDAWHMYRRTEAEQLSICPLAGTDLFQLQAPIPLESEPDLSLGGLEAMVKQRTGRDDIAITQANWSSSYTMSARLADRYRIGRVFLAGDAAHIHPPTGGQGLNTSIQDAYNLGWKLGAVLGGAPDRLLDSYEAERRPVAAGMLGLATKLLDELKHGEMRRGRDVVQLDIGYPHSPLLLEEPARTGGLRGGDRAPDAPLQGAAGQARRLFEIFQGAHWTLIGYETGDCHPPARKGLNIHRIGAGRELVDVWSHFSEAYGLAAGEWALIRPDGYVGAIVGETEMALLEEYLQKVGLTA</sequence>
<dbReference type="GO" id="GO:0071949">
    <property type="term" value="F:FAD binding"/>
    <property type="evidence" value="ECO:0007669"/>
    <property type="project" value="InterPro"/>
</dbReference>
<accession>A0AAE3D1H5</accession>
<comment type="caution">
    <text evidence="6">The sequence shown here is derived from an EMBL/GenBank/DDBJ whole genome shotgun (WGS) entry which is preliminary data.</text>
</comment>
<evidence type="ECO:0000313" key="6">
    <source>
        <dbReference type="EMBL" id="MBW8638829.1"/>
    </source>
</evidence>
<dbReference type="PANTHER" id="PTHR43004:SF19">
    <property type="entry name" value="BINDING MONOOXYGENASE, PUTATIVE (JCVI)-RELATED"/>
    <property type="match status" value="1"/>
</dbReference>